<organism evidence="1 2">
    <name type="scientific">Prosthecochloris vibrioformis</name>
    <name type="common">Chlorobium vibrioforme</name>
    <dbReference type="NCBI Taxonomy" id="1098"/>
    <lineage>
        <taxon>Bacteria</taxon>
        <taxon>Pseudomonadati</taxon>
        <taxon>Chlorobiota</taxon>
        <taxon>Chlorobiia</taxon>
        <taxon>Chlorobiales</taxon>
        <taxon>Chlorobiaceae</taxon>
        <taxon>Prosthecochloris</taxon>
    </lineage>
</organism>
<name>A0A5C4S5N4_PROVB</name>
<accession>A0A5C4S5N4</accession>
<evidence type="ECO:0000313" key="2">
    <source>
        <dbReference type="Proteomes" id="UP000309544"/>
    </source>
</evidence>
<protein>
    <submittedName>
        <fullName evidence="1">Alpha-amylase</fullName>
    </submittedName>
</protein>
<reference evidence="1 2" key="1">
    <citation type="submission" date="2019-05" db="EMBL/GenBank/DDBJ databases">
        <title>Draft Whole-Genome sequence of the green sulfur bacterium Prosthecochloris vibrioformis DSM 260.</title>
        <authorList>
            <person name="Meyer T.E."/>
            <person name="Kyndt J.A."/>
        </authorList>
    </citation>
    <scope>NUCLEOTIDE SEQUENCE [LARGE SCALE GENOMIC DNA]</scope>
    <source>
        <strain evidence="1 2">DSM 260</strain>
    </source>
</reference>
<dbReference type="PANTHER" id="PTHR47786:SF2">
    <property type="entry name" value="GLYCOSYL HYDROLASE FAMILY 13 CATALYTIC DOMAIN-CONTAINING PROTEIN"/>
    <property type="match status" value="1"/>
</dbReference>
<sequence length="1155" mass="131828">MPEKTDSSFSQDPIKKEHFYLTRRAREACPTGNGDPLSCTADSASAYRQSEETAHALSKCMKKHLGKEAKPLLPAQFHAMKLLHAASHLIMSRLVMKQRPDLMRRAEELSGSALGTKDLKNYAAAFVSHFPPSTLLDRKCSPETFAESAHLRETVLEESFLVWLQNLNPALDPFSFLISDDALKESAAYQTVTRTIMQSLRELGPIGPGGKDPAELLTMPMRHAPNSLLEQLRFIRIHWGELLASTPLWDLIDEGITHIEDEDRYLFFEAIGRKGMQQHGGWFEKQAQVPSFTDLGDAPENYSADLGWMPRVVMLAKSTFVWLDQLRKTYHAPIYRLQDIPDAELEQIGKRGFNTLWLIGLWERSEASMKIKQMQGNSEAKASAYALDRYNIADELGGYDGYLNLRDRAARFGVRLASDMVPNHTGMDSRQVMERPDMFIHTHQPPYHNYTYNGPNLSSDPRYGIYLEDGYWDRSDAAVTFKRVDFETGDTRYIYHGNDGTSMPWNDTAQLDFLKKEVREAVIQEILHVARMFPVIRFDAAMVLVKKHIQRLWYPMPGHSPGVPSRGNYALGMEDFNRFIPEEFWREVVDRIHQEVPDTLLLAEAFWMLEGYFVRTLGMHRVYNSAFMHMLKKEDNANYRYLIKNTLEYDAQILKRYVNFMNNPDEDTAIAQFGKGDKYFGVCVMLSTLPGLPMFGHGQVEGFSEKYGMEYARAYHDEHPDSELVARHEREIFPLLKKRYLFAEVENFHLYDVYSDSGSVNENIFCYSNRYDTEKALVAYNNSWEHAAGWARMSVGFKTENGIEQRSLTEGLGLSNESGRYVIFRDHLGGLEYIRSIDQLRHEGLYLGLNGYGYNVFFGFREVIPTKLRPYDRLCSELEGRGVTSVEEATLEMSLAPLHERLREFCTTQNLERLLDISLTAKDQVLLVEEALEELLAYVTEEIGNLIEQGVLVPDGAAEESAILFSRVLTCSAEIRSTHGESTLAEGLGAHEEFSAAALIWTMLKALQEMMADNGLLERNIIDDLLLQKPLKAICATNDSLTNYGCDQLPHLFCSMLQLPSTKESKPAPADELLKNQVQQSDEHMQKLLRLEEMHNRKWFRQSGLERLLAWDAAIMMAGMDSGYEDSDLEQWVLSVDELCEKAFLAGYSIESFIS</sequence>
<dbReference type="Gene3D" id="3.20.20.80">
    <property type="entry name" value="Glycosidases"/>
    <property type="match status" value="2"/>
</dbReference>
<gene>
    <name evidence="1" type="ORF">FGF68_02200</name>
</gene>
<proteinExistence type="predicted"/>
<dbReference type="AlphaFoldDB" id="A0A5C4S5N4"/>
<dbReference type="RefSeq" id="WP_139626152.1">
    <property type="nucleotide sequence ID" value="NZ_VDCI01000001.1"/>
</dbReference>
<dbReference type="EMBL" id="VDCI01000001">
    <property type="protein sequence ID" value="TNJ38011.1"/>
    <property type="molecule type" value="Genomic_DNA"/>
</dbReference>
<dbReference type="PANTHER" id="PTHR47786">
    <property type="entry name" value="ALPHA-1,4-GLUCAN:MALTOSE-1-PHOSPHATE MALTOSYLTRANSFERASE"/>
    <property type="match status" value="1"/>
</dbReference>
<comment type="caution">
    <text evidence="1">The sequence shown here is derived from an EMBL/GenBank/DDBJ whole genome shotgun (WGS) entry which is preliminary data.</text>
</comment>
<keyword evidence="2" id="KW-1185">Reference proteome</keyword>
<dbReference type="SUPFAM" id="SSF51445">
    <property type="entry name" value="(Trans)glycosidases"/>
    <property type="match status" value="1"/>
</dbReference>
<dbReference type="InterPro" id="IPR017853">
    <property type="entry name" value="GH"/>
</dbReference>
<dbReference type="Proteomes" id="UP000309544">
    <property type="component" value="Unassembled WGS sequence"/>
</dbReference>
<evidence type="ECO:0000313" key="1">
    <source>
        <dbReference type="EMBL" id="TNJ38011.1"/>
    </source>
</evidence>